<dbReference type="InterPro" id="IPR009457">
    <property type="entry name" value="THH1/TOM1/TOM3_dom"/>
</dbReference>
<feature type="transmembrane region" description="Helical" evidence="7">
    <location>
        <begin position="97"/>
        <end position="117"/>
    </location>
</feature>
<dbReference type="InterPro" id="IPR040226">
    <property type="entry name" value="THH1/TOM1/TOM3"/>
</dbReference>
<evidence type="ECO:0000256" key="5">
    <source>
        <dbReference type="ARBA" id="ARBA00022989"/>
    </source>
</evidence>
<sequence length="200" mass="22881">MMVSSSIWWSDVNDSPIWQDRIFNLLAILYGIVSIYSVIHLVRLQLRVPDYVLTTSKVFSFFHFVMHGVRAVVFVFRRNVLNMHSQALAESTDGLMSIFFTINAIVYVVQISLWLLWMWKPVGVMLILSKMFLAGVSLFVALGFFTLRWKVGSVTTICFTGFLIRCIMMCFATFYDGANLDVMGNPVLNLIYYLASSLLN</sequence>
<evidence type="ECO:0000256" key="7">
    <source>
        <dbReference type="SAM" id="Phobius"/>
    </source>
</evidence>
<keyword evidence="4 7" id="KW-0812">Transmembrane</keyword>
<keyword evidence="3" id="KW-0926">Vacuole</keyword>
<feature type="transmembrane region" description="Helical" evidence="7">
    <location>
        <begin position="123"/>
        <end position="147"/>
    </location>
</feature>
<evidence type="ECO:0000256" key="2">
    <source>
        <dbReference type="ARBA" id="ARBA00006779"/>
    </source>
</evidence>
<feature type="domain" description="THH1/TOM1/TOM3" evidence="8">
    <location>
        <begin position="6"/>
        <end position="88"/>
    </location>
</feature>
<accession>A0A7G2E3C8</accession>
<dbReference type="GO" id="GO:0005774">
    <property type="term" value="C:vacuolar membrane"/>
    <property type="evidence" value="ECO:0007669"/>
    <property type="project" value="UniProtKB-SubCell"/>
</dbReference>
<dbReference type="Pfam" id="PF06454">
    <property type="entry name" value="THH1_TOM1-3_dom"/>
    <property type="match status" value="2"/>
</dbReference>
<keyword evidence="5 7" id="KW-1133">Transmembrane helix</keyword>
<proteinExistence type="inferred from homology"/>
<reference evidence="9 10" key="1">
    <citation type="submission" date="2020-09" db="EMBL/GenBank/DDBJ databases">
        <authorList>
            <person name="Ashkenazy H."/>
        </authorList>
    </citation>
    <scope>NUCLEOTIDE SEQUENCE [LARGE SCALE GENOMIC DNA]</scope>
    <source>
        <strain evidence="10">cv. Cdm-0</strain>
    </source>
</reference>
<dbReference type="EMBL" id="LR881466">
    <property type="protein sequence ID" value="CAD5315310.1"/>
    <property type="molecule type" value="Genomic_DNA"/>
</dbReference>
<protein>
    <submittedName>
        <fullName evidence="9">(thale cress) hypothetical protein</fullName>
    </submittedName>
</protein>
<gene>
    <name evidence="9" type="ORF">AT9943_LOCUS3688</name>
</gene>
<evidence type="ECO:0000259" key="8">
    <source>
        <dbReference type="Pfam" id="PF06454"/>
    </source>
</evidence>
<feature type="transmembrane region" description="Helical" evidence="7">
    <location>
        <begin position="21"/>
        <end position="39"/>
    </location>
</feature>
<feature type="domain" description="THH1/TOM1/TOM3" evidence="8">
    <location>
        <begin position="150"/>
        <end position="198"/>
    </location>
</feature>
<evidence type="ECO:0000256" key="3">
    <source>
        <dbReference type="ARBA" id="ARBA00022554"/>
    </source>
</evidence>
<evidence type="ECO:0000256" key="1">
    <source>
        <dbReference type="ARBA" id="ARBA00004128"/>
    </source>
</evidence>
<name>A0A7G2E3C8_ARATH</name>
<dbReference type="PANTHER" id="PTHR31142">
    <property type="entry name" value="TOBAMOVIRUS MULTIPLICATION PROTEIN 1-LIKE ISOFORM X1"/>
    <property type="match status" value="1"/>
</dbReference>
<dbReference type="PANTHER" id="PTHR31142:SF46">
    <property type="entry name" value="TOBAMOVIRUS MULTIPLICATION PROTEIN 3"/>
    <property type="match status" value="1"/>
</dbReference>
<evidence type="ECO:0000313" key="9">
    <source>
        <dbReference type="EMBL" id="CAD5315310.1"/>
    </source>
</evidence>
<dbReference type="AlphaFoldDB" id="A0A7G2E3C8"/>
<organism evidence="9 10">
    <name type="scientific">Arabidopsis thaliana</name>
    <name type="common">Mouse-ear cress</name>
    <dbReference type="NCBI Taxonomy" id="3702"/>
    <lineage>
        <taxon>Eukaryota</taxon>
        <taxon>Viridiplantae</taxon>
        <taxon>Streptophyta</taxon>
        <taxon>Embryophyta</taxon>
        <taxon>Tracheophyta</taxon>
        <taxon>Spermatophyta</taxon>
        <taxon>Magnoliopsida</taxon>
        <taxon>eudicotyledons</taxon>
        <taxon>Gunneridae</taxon>
        <taxon>Pentapetalae</taxon>
        <taxon>rosids</taxon>
        <taxon>malvids</taxon>
        <taxon>Brassicales</taxon>
        <taxon>Brassicaceae</taxon>
        <taxon>Camelineae</taxon>
        <taxon>Arabidopsis</taxon>
    </lineage>
</organism>
<feature type="transmembrane region" description="Helical" evidence="7">
    <location>
        <begin position="59"/>
        <end position="76"/>
    </location>
</feature>
<keyword evidence="6 7" id="KW-0472">Membrane</keyword>
<comment type="subcellular location">
    <subcellularLocation>
        <location evidence="1">Vacuole membrane</location>
        <topology evidence="1">Multi-pass membrane protein</topology>
    </subcellularLocation>
</comment>
<dbReference type="Proteomes" id="UP000516314">
    <property type="component" value="Chromosome 1"/>
</dbReference>
<feature type="transmembrane region" description="Helical" evidence="7">
    <location>
        <begin position="154"/>
        <end position="175"/>
    </location>
</feature>
<comment type="similarity">
    <text evidence="2">Belongs to the plant tobamovirus multiplication TOM1 protein family.</text>
</comment>
<evidence type="ECO:0000256" key="4">
    <source>
        <dbReference type="ARBA" id="ARBA00022692"/>
    </source>
</evidence>
<evidence type="ECO:0000313" key="10">
    <source>
        <dbReference type="Proteomes" id="UP000516314"/>
    </source>
</evidence>
<evidence type="ECO:0000256" key="6">
    <source>
        <dbReference type="ARBA" id="ARBA00023136"/>
    </source>
</evidence>